<protein>
    <recommendedName>
        <fullName evidence="3">ESX-1 secretion-associated protein</fullName>
    </recommendedName>
</protein>
<dbReference type="Proteomes" id="UP000282454">
    <property type="component" value="Unassembled WGS sequence"/>
</dbReference>
<dbReference type="AlphaFoldDB" id="A0A421BA20"/>
<proteinExistence type="predicted"/>
<gene>
    <name evidence="1" type="ORF">CLV68_1685</name>
</gene>
<evidence type="ECO:0000313" key="2">
    <source>
        <dbReference type="Proteomes" id="UP000282454"/>
    </source>
</evidence>
<organism evidence="1 2">
    <name type="scientific">Actinokineospora cianjurensis</name>
    <dbReference type="NCBI Taxonomy" id="585224"/>
    <lineage>
        <taxon>Bacteria</taxon>
        <taxon>Bacillati</taxon>
        <taxon>Actinomycetota</taxon>
        <taxon>Actinomycetes</taxon>
        <taxon>Pseudonocardiales</taxon>
        <taxon>Pseudonocardiaceae</taxon>
        <taxon>Actinokineospora</taxon>
    </lineage>
</organism>
<reference evidence="1 2" key="1">
    <citation type="submission" date="2018-10" db="EMBL/GenBank/DDBJ databases">
        <title>Genomic Encyclopedia of Archaeal and Bacterial Type Strains, Phase II (KMG-II): from individual species to whole genera.</title>
        <authorList>
            <person name="Goeker M."/>
        </authorList>
    </citation>
    <scope>NUCLEOTIDE SEQUENCE [LARGE SCALE GENOMIC DNA]</scope>
    <source>
        <strain evidence="1 2">DSM 45657</strain>
    </source>
</reference>
<dbReference type="EMBL" id="RCDD01000001">
    <property type="protein sequence ID" value="RLK61168.1"/>
    <property type="molecule type" value="Genomic_DNA"/>
</dbReference>
<name>A0A421BA20_9PSEU</name>
<evidence type="ECO:0000313" key="1">
    <source>
        <dbReference type="EMBL" id="RLK61168.1"/>
    </source>
</evidence>
<accession>A0A421BA20</accession>
<keyword evidence="2" id="KW-1185">Reference proteome</keyword>
<comment type="caution">
    <text evidence="1">The sequence shown here is derived from an EMBL/GenBank/DDBJ whole genome shotgun (WGS) entry which is preliminary data.</text>
</comment>
<evidence type="ECO:0008006" key="3">
    <source>
        <dbReference type="Google" id="ProtNLM"/>
    </source>
</evidence>
<sequence length="107" mass="11561">MGFASSGTPAASMPTELVERWEAAYSRYDGGHLHDMAEVSATVGTLWREMATAVPGSPWWLVAALVTAAEAFEAQSRDWAGRQRARTDGQVRHLPGAFDRSAQGLGR</sequence>